<feature type="compositionally biased region" description="Low complexity" evidence="1">
    <location>
        <begin position="71"/>
        <end position="92"/>
    </location>
</feature>
<feature type="region of interest" description="Disordered" evidence="1">
    <location>
        <begin position="179"/>
        <end position="198"/>
    </location>
</feature>
<evidence type="ECO:0000313" key="3">
    <source>
        <dbReference type="Proteomes" id="UP000799423"/>
    </source>
</evidence>
<evidence type="ECO:0000313" key="2">
    <source>
        <dbReference type="EMBL" id="KAF2853953.1"/>
    </source>
</evidence>
<feature type="compositionally biased region" description="Basic and acidic residues" evidence="1">
    <location>
        <begin position="185"/>
        <end position="198"/>
    </location>
</feature>
<proteinExistence type="predicted"/>
<protein>
    <submittedName>
        <fullName evidence="2">Uncharacterized protein</fullName>
    </submittedName>
</protein>
<feature type="region of interest" description="Disordered" evidence="1">
    <location>
        <begin position="1"/>
        <end position="33"/>
    </location>
</feature>
<sequence length="243" mass="28165">MTTTISQPKRHASSLFHRHHSSHTSKRQSEEHLNEQLSLFEGTDTITQNRRVALQRVLEVHDALELKHQNETPTSPTSTSSERPSSSSSISSDPFTIDFSEIPFPDAEVRSFRYFIHLWDPSVPADPDFDEAIAPTRSQFEEMALKHFFRRIALWNASEESKENMSRSVWRRRERSKNQLGKSWTTEKEQTDHSARDELKEVTTQEGLAQLLWTLLHDPNQRLAPELMAECTDALKRMYGMKC</sequence>
<gene>
    <name evidence="2" type="ORF">T440DRAFT_294644</name>
</gene>
<accession>A0A6A7BF28</accession>
<feature type="region of interest" description="Disordered" evidence="1">
    <location>
        <begin position="64"/>
        <end position="92"/>
    </location>
</feature>
<name>A0A6A7BF28_9PLEO</name>
<feature type="compositionally biased region" description="Basic residues" evidence="1">
    <location>
        <begin position="8"/>
        <end position="26"/>
    </location>
</feature>
<reference evidence="2" key="1">
    <citation type="submission" date="2020-01" db="EMBL/GenBank/DDBJ databases">
        <authorList>
            <consortium name="DOE Joint Genome Institute"/>
            <person name="Haridas S."/>
            <person name="Albert R."/>
            <person name="Binder M."/>
            <person name="Bloem J."/>
            <person name="Labutti K."/>
            <person name="Salamov A."/>
            <person name="Andreopoulos B."/>
            <person name="Baker S.E."/>
            <person name="Barry K."/>
            <person name="Bills G."/>
            <person name="Bluhm B.H."/>
            <person name="Cannon C."/>
            <person name="Castanera R."/>
            <person name="Culley D.E."/>
            <person name="Daum C."/>
            <person name="Ezra D."/>
            <person name="Gonzalez J.B."/>
            <person name="Henrissat B."/>
            <person name="Kuo A."/>
            <person name="Liang C."/>
            <person name="Lipzen A."/>
            <person name="Lutzoni F."/>
            <person name="Magnuson J."/>
            <person name="Mondo S."/>
            <person name="Nolan M."/>
            <person name="Ohm R."/>
            <person name="Pangilinan J."/>
            <person name="Park H.-J."/>
            <person name="Ramirez L."/>
            <person name="Alfaro M."/>
            <person name="Sun H."/>
            <person name="Tritt A."/>
            <person name="Yoshinaga Y."/>
            <person name="Zwiers L.-H."/>
            <person name="Turgeon B.G."/>
            <person name="Goodwin S.B."/>
            <person name="Spatafora J.W."/>
            <person name="Crous P.W."/>
            <person name="Grigoriev I.V."/>
        </authorList>
    </citation>
    <scope>NUCLEOTIDE SEQUENCE</scope>
    <source>
        <strain evidence="2">IPT5</strain>
    </source>
</reference>
<dbReference type="EMBL" id="MU006294">
    <property type="protein sequence ID" value="KAF2853953.1"/>
    <property type="molecule type" value="Genomic_DNA"/>
</dbReference>
<evidence type="ECO:0000256" key="1">
    <source>
        <dbReference type="SAM" id="MobiDB-lite"/>
    </source>
</evidence>
<organism evidence="2 3">
    <name type="scientific">Plenodomus tracheiphilus IPT5</name>
    <dbReference type="NCBI Taxonomy" id="1408161"/>
    <lineage>
        <taxon>Eukaryota</taxon>
        <taxon>Fungi</taxon>
        <taxon>Dikarya</taxon>
        <taxon>Ascomycota</taxon>
        <taxon>Pezizomycotina</taxon>
        <taxon>Dothideomycetes</taxon>
        <taxon>Pleosporomycetidae</taxon>
        <taxon>Pleosporales</taxon>
        <taxon>Pleosporineae</taxon>
        <taxon>Leptosphaeriaceae</taxon>
        <taxon>Plenodomus</taxon>
    </lineage>
</organism>
<dbReference type="Proteomes" id="UP000799423">
    <property type="component" value="Unassembled WGS sequence"/>
</dbReference>
<dbReference type="OrthoDB" id="3693896at2759"/>
<dbReference type="AlphaFoldDB" id="A0A6A7BF28"/>
<keyword evidence="3" id="KW-1185">Reference proteome</keyword>